<sequence>TLAWRTDLASVSTPSLSTGLKLPCSALTHPTVTSSGPCQWSPWTQPLGRRSNSRNSTQDFCALLASEKLFPAPFQEAFIINILKHSLCLD</sequence>
<comment type="caution">
    <text evidence="1">The sequence shown here is derived from an EMBL/GenBank/DDBJ whole genome shotgun (WGS) entry which is preliminary data.</text>
</comment>
<dbReference type="Proteomes" id="UP001345963">
    <property type="component" value="Unassembled WGS sequence"/>
</dbReference>
<organism evidence="1 2">
    <name type="scientific">Ataeniobius toweri</name>
    <dbReference type="NCBI Taxonomy" id="208326"/>
    <lineage>
        <taxon>Eukaryota</taxon>
        <taxon>Metazoa</taxon>
        <taxon>Chordata</taxon>
        <taxon>Craniata</taxon>
        <taxon>Vertebrata</taxon>
        <taxon>Euteleostomi</taxon>
        <taxon>Actinopterygii</taxon>
        <taxon>Neopterygii</taxon>
        <taxon>Teleostei</taxon>
        <taxon>Neoteleostei</taxon>
        <taxon>Acanthomorphata</taxon>
        <taxon>Ovalentaria</taxon>
        <taxon>Atherinomorphae</taxon>
        <taxon>Cyprinodontiformes</taxon>
        <taxon>Goodeidae</taxon>
        <taxon>Ataeniobius</taxon>
    </lineage>
</organism>
<protein>
    <submittedName>
        <fullName evidence="1">Uncharacterized protein</fullName>
    </submittedName>
</protein>
<name>A0ABU7B8N5_9TELE</name>
<evidence type="ECO:0000313" key="2">
    <source>
        <dbReference type="Proteomes" id="UP001345963"/>
    </source>
</evidence>
<dbReference type="EMBL" id="JAHUTI010045294">
    <property type="protein sequence ID" value="MED6246892.1"/>
    <property type="molecule type" value="Genomic_DNA"/>
</dbReference>
<accession>A0ABU7B8N5</accession>
<proteinExistence type="predicted"/>
<evidence type="ECO:0000313" key="1">
    <source>
        <dbReference type="EMBL" id="MED6246892.1"/>
    </source>
</evidence>
<gene>
    <name evidence="1" type="ORF">ATANTOWER_025626</name>
</gene>
<keyword evidence="2" id="KW-1185">Reference proteome</keyword>
<reference evidence="1 2" key="1">
    <citation type="submission" date="2021-07" db="EMBL/GenBank/DDBJ databases">
        <authorList>
            <person name="Palmer J.M."/>
        </authorList>
    </citation>
    <scope>NUCLEOTIDE SEQUENCE [LARGE SCALE GENOMIC DNA]</scope>
    <source>
        <strain evidence="1 2">AT_MEX2019</strain>
        <tissue evidence="1">Muscle</tissue>
    </source>
</reference>
<feature type="non-terminal residue" evidence="1">
    <location>
        <position position="1"/>
    </location>
</feature>